<evidence type="ECO:0000313" key="3">
    <source>
        <dbReference type="Proteomes" id="UP000838748"/>
    </source>
</evidence>
<feature type="region of interest" description="Disordered" evidence="1">
    <location>
        <begin position="62"/>
        <end position="98"/>
    </location>
</feature>
<dbReference type="Proteomes" id="UP000838748">
    <property type="component" value="Unassembled WGS sequence"/>
</dbReference>
<organism evidence="2 3">
    <name type="scientific">Vibrio marisflavi CECT 7928</name>
    <dbReference type="NCBI Taxonomy" id="634439"/>
    <lineage>
        <taxon>Bacteria</taxon>
        <taxon>Pseudomonadati</taxon>
        <taxon>Pseudomonadota</taxon>
        <taxon>Gammaproteobacteria</taxon>
        <taxon>Vibrionales</taxon>
        <taxon>Vibrionaceae</taxon>
        <taxon>Vibrio</taxon>
    </lineage>
</organism>
<comment type="caution">
    <text evidence="2">The sequence shown here is derived from an EMBL/GenBank/DDBJ whole genome shotgun (WGS) entry which is preliminary data.</text>
</comment>
<keyword evidence="3" id="KW-1185">Reference proteome</keyword>
<evidence type="ECO:0000313" key="2">
    <source>
        <dbReference type="EMBL" id="CAH0539331.1"/>
    </source>
</evidence>
<name>A0ABN8E2F6_9VIBR</name>
<feature type="compositionally biased region" description="Basic and acidic residues" evidence="1">
    <location>
        <begin position="62"/>
        <end position="72"/>
    </location>
</feature>
<accession>A0ABN8E2F6</accession>
<evidence type="ECO:0000256" key="1">
    <source>
        <dbReference type="SAM" id="MobiDB-lite"/>
    </source>
</evidence>
<feature type="compositionally biased region" description="Polar residues" evidence="1">
    <location>
        <begin position="11"/>
        <end position="27"/>
    </location>
</feature>
<protein>
    <submittedName>
        <fullName evidence="2">Uncharacterized protein</fullName>
    </submittedName>
</protein>
<sequence length="121" mass="12904">MTPVGMEPTKLTPNQQVKPQTNSTSVAQDPAPLKVEQNKVTLSEEGKALLATLQQIEKEQKMAEAQGEDKSIGDNVNSFTRGALGLERPDKVEEEVPDDSYDAGKILSTAATIGGIILALV</sequence>
<gene>
    <name evidence="2" type="ORF">VMF7928_02070</name>
</gene>
<dbReference type="EMBL" id="CAKLDM010000002">
    <property type="protein sequence ID" value="CAH0539331.1"/>
    <property type="molecule type" value="Genomic_DNA"/>
</dbReference>
<proteinExistence type="predicted"/>
<dbReference type="RefSeq" id="WP_237361384.1">
    <property type="nucleotide sequence ID" value="NZ_CAKLDM010000002.1"/>
</dbReference>
<reference evidence="2" key="1">
    <citation type="submission" date="2021-11" db="EMBL/GenBank/DDBJ databases">
        <authorList>
            <person name="Rodrigo-Torres L."/>
            <person name="Arahal R. D."/>
            <person name="Lucena T."/>
        </authorList>
    </citation>
    <scope>NUCLEOTIDE SEQUENCE</scope>
    <source>
        <strain evidence="2">CECT 7928</strain>
    </source>
</reference>
<feature type="region of interest" description="Disordered" evidence="1">
    <location>
        <begin position="1"/>
        <end position="32"/>
    </location>
</feature>